<evidence type="ECO:0000313" key="1">
    <source>
        <dbReference type="EMBL" id="KAF2187235.1"/>
    </source>
</evidence>
<organism evidence="1 2">
    <name type="scientific">Zopfia rhizophila CBS 207.26</name>
    <dbReference type="NCBI Taxonomy" id="1314779"/>
    <lineage>
        <taxon>Eukaryota</taxon>
        <taxon>Fungi</taxon>
        <taxon>Dikarya</taxon>
        <taxon>Ascomycota</taxon>
        <taxon>Pezizomycotina</taxon>
        <taxon>Dothideomycetes</taxon>
        <taxon>Dothideomycetes incertae sedis</taxon>
        <taxon>Zopfiaceae</taxon>
        <taxon>Zopfia</taxon>
    </lineage>
</organism>
<dbReference type="Proteomes" id="UP000800200">
    <property type="component" value="Unassembled WGS sequence"/>
</dbReference>
<reference evidence="1" key="1">
    <citation type="journal article" date="2020" name="Stud. Mycol.">
        <title>101 Dothideomycetes genomes: a test case for predicting lifestyles and emergence of pathogens.</title>
        <authorList>
            <person name="Haridas S."/>
            <person name="Albert R."/>
            <person name="Binder M."/>
            <person name="Bloem J."/>
            <person name="Labutti K."/>
            <person name="Salamov A."/>
            <person name="Andreopoulos B."/>
            <person name="Baker S."/>
            <person name="Barry K."/>
            <person name="Bills G."/>
            <person name="Bluhm B."/>
            <person name="Cannon C."/>
            <person name="Castanera R."/>
            <person name="Culley D."/>
            <person name="Daum C."/>
            <person name="Ezra D."/>
            <person name="Gonzalez J."/>
            <person name="Henrissat B."/>
            <person name="Kuo A."/>
            <person name="Liang C."/>
            <person name="Lipzen A."/>
            <person name="Lutzoni F."/>
            <person name="Magnuson J."/>
            <person name="Mondo S."/>
            <person name="Nolan M."/>
            <person name="Ohm R."/>
            <person name="Pangilinan J."/>
            <person name="Park H.-J."/>
            <person name="Ramirez L."/>
            <person name="Alfaro M."/>
            <person name="Sun H."/>
            <person name="Tritt A."/>
            <person name="Yoshinaga Y."/>
            <person name="Zwiers L.-H."/>
            <person name="Turgeon B."/>
            <person name="Goodwin S."/>
            <person name="Spatafora J."/>
            <person name="Crous P."/>
            <person name="Grigoriev I."/>
        </authorList>
    </citation>
    <scope>NUCLEOTIDE SEQUENCE</scope>
    <source>
        <strain evidence="1">CBS 207.26</strain>
    </source>
</reference>
<gene>
    <name evidence="1" type="ORF">K469DRAFT_685769</name>
</gene>
<protein>
    <submittedName>
        <fullName evidence="1">Uncharacterized protein</fullName>
    </submittedName>
</protein>
<dbReference type="EMBL" id="ML994627">
    <property type="protein sequence ID" value="KAF2187235.1"/>
    <property type="molecule type" value="Genomic_DNA"/>
</dbReference>
<sequence length="175" mass="19743">MAQQEYDSISRSPLIPCCFLCERKRSSGQRLLDQYVNGSMKIKESRELSPIKIIPGPRINTRMDSNRVKLHLPAVFRQNLESRHLIRILNNPSTSVVDDRARNHCNRLPLRFPPPVLCATLSRLLAIVSHASSTAKAKKTSYPLASKVRNQVPGGAETRPRTVYRVVADTVMELN</sequence>
<evidence type="ECO:0000313" key="2">
    <source>
        <dbReference type="Proteomes" id="UP000800200"/>
    </source>
</evidence>
<keyword evidence="2" id="KW-1185">Reference proteome</keyword>
<accession>A0A6A6E887</accession>
<dbReference type="AlphaFoldDB" id="A0A6A6E887"/>
<proteinExistence type="predicted"/>
<name>A0A6A6E887_9PEZI</name>